<dbReference type="GO" id="GO:0008168">
    <property type="term" value="F:methyltransferase activity"/>
    <property type="evidence" value="ECO:0007669"/>
    <property type="project" value="UniProtKB-KW"/>
</dbReference>
<evidence type="ECO:0000313" key="7">
    <source>
        <dbReference type="Proteomes" id="UP000234748"/>
    </source>
</evidence>
<feature type="domain" description="DUF1232" evidence="5">
    <location>
        <begin position="76"/>
        <end position="111"/>
    </location>
</feature>
<evidence type="ECO:0000256" key="1">
    <source>
        <dbReference type="ARBA" id="ARBA00004127"/>
    </source>
</evidence>
<accession>A0A2N5M8T7</accession>
<protein>
    <submittedName>
        <fullName evidence="6">Methyltransferase type 11</fullName>
    </submittedName>
</protein>
<dbReference type="Proteomes" id="UP000234748">
    <property type="component" value="Unassembled WGS sequence"/>
</dbReference>
<comment type="caution">
    <text evidence="6">The sequence shown here is derived from an EMBL/GenBank/DDBJ whole genome shotgun (WGS) entry which is preliminary data.</text>
</comment>
<evidence type="ECO:0000256" key="3">
    <source>
        <dbReference type="ARBA" id="ARBA00022989"/>
    </source>
</evidence>
<evidence type="ECO:0000259" key="5">
    <source>
        <dbReference type="Pfam" id="PF06803"/>
    </source>
</evidence>
<keyword evidence="6" id="KW-0489">Methyltransferase</keyword>
<dbReference type="OrthoDB" id="9793277at2"/>
<dbReference type="GO" id="GO:0012505">
    <property type="term" value="C:endomembrane system"/>
    <property type="evidence" value="ECO:0007669"/>
    <property type="project" value="UniProtKB-SubCell"/>
</dbReference>
<keyword evidence="2" id="KW-0812">Transmembrane</keyword>
<gene>
    <name evidence="6" type="ORF">CUU66_06265</name>
</gene>
<dbReference type="InterPro" id="IPR010652">
    <property type="entry name" value="DUF1232"/>
</dbReference>
<keyword evidence="6" id="KW-0808">Transferase</keyword>
<dbReference type="EMBL" id="PGUY01000017">
    <property type="protein sequence ID" value="PLT30755.1"/>
    <property type="molecule type" value="Genomic_DNA"/>
</dbReference>
<sequence>MKDSRKFAGGYKVFLSKAQEYMDSKDRVKGLLKEAAVKAADKKGSLNEAWDNLQLLFQMVQAWVKGDYKEIPKKSILTILAVLLYFVVPTDAIPDFVFALGFIDDAAVIGFAVKQLVSDLDDFKAWKNSQAPIELD</sequence>
<dbReference type="Pfam" id="PF06803">
    <property type="entry name" value="DUF1232"/>
    <property type="match status" value="1"/>
</dbReference>
<comment type="subcellular location">
    <subcellularLocation>
        <location evidence="1">Endomembrane system</location>
        <topology evidence="1">Multi-pass membrane protein</topology>
    </subcellularLocation>
</comment>
<keyword evidence="3" id="KW-1133">Transmembrane helix</keyword>
<dbReference type="AlphaFoldDB" id="A0A2N5M8T7"/>
<dbReference type="RefSeq" id="WP_101640821.1">
    <property type="nucleotide sequence ID" value="NZ_PGUY01000017.1"/>
</dbReference>
<evidence type="ECO:0000256" key="4">
    <source>
        <dbReference type="ARBA" id="ARBA00023136"/>
    </source>
</evidence>
<reference evidence="6 7" key="1">
    <citation type="submission" date="2017-11" db="EMBL/GenBank/DDBJ databases">
        <title>Comparitive Functional Genomics of Dry Heat Resistant strains isolated from the Viking Spacecraft.</title>
        <authorList>
            <person name="Seuylemezian A."/>
            <person name="Cooper K."/>
            <person name="Vaishampayan P."/>
        </authorList>
    </citation>
    <scope>NUCLEOTIDE SEQUENCE [LARGE SCALE GENOMIC DNA]</scope>
    <source>
        <strain evidence="6 7">V1-29</strain>
    </source>
</reference>
<dbReference type="GO" id="GO:0032259">
    <property type="term" value="P:methylation"/>
    <property type="evidence" value="ECO:0007669"/>
    <property type="project" value="UniProtKB-KW"/>
</dbReference>
<name>A0A2N5M8T7_9BACI</name>
<keyword evidence="4" id="KW-0472">Membrane</keyword>
<keyword evidence="7" id="KW-1185">Reference proteome</keyword>
<evidence type="ECO:0000313" key="6">
    <source>
        <dbReference type="EMBL" id="PLT30755.1"/>
    </source>
</evidence>
<organism evidence="6 7">
    <name type="scientific">Peribacillus deserti</name>
    <dbReference type="NCBI Taxonomy" id="673318"/>
    <lineage>
        <taxon>Bacteria</taxon>
        <taxon>Bacillati</taxon>
        <taxon>Bacillota</taxon>
        <taxon>Bacilli</taxon>
        <taxon>Bacillales</taxon>
        <taxon>Bacillaceae</taxon>
        <taxon>Peribacillus</taxon>
    </lineage>
</organism>
<evidence type="ECO:0000256" key="2">
    <source>
        <dbReference type="ARBA" id="ARBA00022692"/>
    </source>
</evidence>
<proteinExistence type="predicted"/>